<dbReference type="SUPFAM" id="SSF51556">
    <property type="entry name" value="Metallo-dependent hydrolases"/>
    <property type="match status" value="1"/>
</dbReference>
<dbReference type="GO" id="GO:0005829">
    <property type="term" value="C:cytosol"/>
    <property type="evidence" value="ECO:0007669"/>
    <property type="project" value="TreeGrafter"/>
</dbReference>
<evidence type="ECO:0000256" key="3">
    <source>
        <dbReference type="ARBA" id="ARBA00022723"/>
    </source>
</evidence>
<evidence type="ECO:0000259" key="6">
    <source>
        <dbReference type="Pfam" id="PF01979"/>
    </source>
</evidence>
<dbReference type="InterPro" id="IPR032466">
    <property type="entry name" value="Metal_Hydrolase"/>
</dbReference>
<dbReference type="FunFam" id="3.20.20.140:FF:000174">
    <property type="entry name" value="Dihydropyrimidinase-related protein 2"/>
    <property type="match status" value="1"/>
</dbReference>
<evidence type="ECO:0000256" key="2">
    <source>
        <dbReference type="ARBA" id="ARBA00008829"/>
    </source>
</evidence>
<dbReference type="InterPro" id="IPR011778">
    <property type="entry name" value="Hydantoinase/dihydroPyrase"/>
</dbReference>
<dbReference type="AlphaFoldDB" id="A0A532UYC2"/>
<gene>
    <name evidence="7" type="primary">hydA</name>
    <name evidence="7" type="ORF">CEE37_10745</name>
</gene>
<dbReference type="InterPro" id="IPR050378">
    <property type="entry name" value="Metallo-dep_Hydrolases_sf"/>
</dbReference>
<comment type="caution">
    <text evidence="7">The sequence shown here is derived from an EMBL/GenBank/DDBJ whole genome shotgun (WGS) entry which is preliminary data.</text>
</comment>
<evidence type="ECO:0000313" key="8">
    <source>
        <dbReference type="Proteomes" id="UP000319619"/>
    </source>
</evidence>
<dbReference type="Pfam" id="PF01979">
    <property type="entry name" value="Amidohydro_1"/>
    <property type="match status" value="1"/>
</dbReference>
<dbReference type="Proteomes" id="UP000319619">
    <property type="component" value="Unassembled WGS sequence"/>
</dbReference>
<feature type="domain" description="Amidohydrolase-related" evidence="6">
    <location>
        <begin position="52"/>
        <end position="439"/>
    </location>
</feature>
<reference evidence="7 8" key="1">
    <citation type="submission" date="2017-06" db="EMBL/GenBank/DDBJ databases">
        <title>Novel microbial phyla capable of carbon fixation and sulfur reduction in deep-sea sediments.</title>
        <authorList>
            <person name="Huang J."/>
            <person name="Baker B."/>
            <person name="Wang Y."/>
        </authorList>
    </citation>
    <scope>NUCLEOTIDE SEQUENCE [LARGE SCALE GENOMIC DNA]</scope>
    <source>
        <strain evidence="7">B3_LCP</strain>
    </source>
</reference>
<evidence type="ECO:0000256" key="1">
    <source>
        <dbReference type="ARBA" id="ARBA00001947"/>
    </source>
</evidence>
<dbReference type="NCBIfam" id="TIGR02033">
    <property type="entry name" value="D-hydantoinase"/>
    <property type="match status" value="1"/>
</dbReference>
<dbReference type="SUPFAM" id="SSF51338">
    <property type="entry name" value="Composite domain of metallo-dependent hydrolases"/>
    <property type="match status" value="2"/>
</dbReference>
<accession>A0A532UYC2</accession>
<keyword evidence="4" id="KW-0378">Hydrolase</keyword>
<dbReference type="CDD" id="cd01314">
    <property type="entry name" value="D-HYD"/>
    <property type="match status" value="1"/>
</dbReference>
<comment type="similarity">
    <text evidence="2">Belongs to the metallo-dependent hydrolases superfamily. Hydantoinase/dihydropyrimidinase family.</text>
</comment>
<evidence type="ECO:0000256" key="5">
    <source>
        <dbReference type="PIRSR" id="PIRSR611778-50"/>
    </source>
</evidence>
<evidence type="ECO:0000256" key="4">
    <source>
        <dbReference type="ARBA" id="ARBA00022801"/>
    </source>
</evidence>
<organism evidence="7 8">
    <name type="scientific">candidate division LCP-89 bacterium B3_LCP</name>
    <dbReference type="NCBI Taxonomy" id="2012998"/>
    <lineage>
        <taxon>Bacteria</taxon>
        <taxon>Pseudomonadati</taxon>
        <taxon>Bacteria division LCP-89</taxon>
    </lineage>
</organism>
<name>A0A532UYC2_UNCL8</name>
<evidence type="ECO:0000313" key="7">
    <source>
        <dbReference type="EMBL" id="TKJ39747.1"/>
    </source>
</evidence>
<dbReference type="Gene3D" id="2.30.40.10">
    <property type="entry name" value="Urease, subunit C, domain 1"/>
    <property type="match status" value="1"/>
</dbReference>
<comment type="cofactor">
    <cofactor evidence="1">
        <name>Zn(2+)</name>
        <dbReference type="ChEBI" id="CHEBI:29105"/>
    </cofactor>
</comment>
<dbReference type="PANTHER" id="PTHR11647">
    <property type="entry name" value="HYDRANTOINASE/DIHYDROPYRIMIDINASE FAMILY MEMBER"/>
    <property type="match status" value="1"/>
</dbReference>
<dbReference type="GO" id="GO:0046872">
    <property type="term" value="F:metal ion binding"/>
    <property type="evidence" value="ECO:0007669"/>
    <property type="project" value="UniProtKB-KW"/>
</dbReference>
<sequence>MTFDTIIKNGTVATASDTFPADVGITGETITCIGTDLKSDSPCLEIDASGKYVIPGGIDVHVHLQLPFCGTVSSDDFLTGTKAAARGGVTTLIDFAIQDAERGLMAGIEARMQEAESKVCVDYALHSIITNWNEKIHSEMDQVIEFGIPTFKMFMIYEKEGWQSDDAALFSALSATAENGARICVHAESQKVMSLLIDKYFPEKEKYGAYAHVLSRPNFVEEEAVQRAIKWAEVTQGRLYIVHMSTGEAADLIWEARIKGIDVYAETCPQYLLLDDEVFKDPEKGHLYATCPQIKKPQDSQRLWRALEDGELSIVATDTCTFDTKQKAMWEGDFTKIPFGLPGVETLLPSVYTEGVLENRFSVNHFVSLISTNPAKLMGMYPQKGTLAIGSDADIIIIDPKEKKKIDWQELATNCDWSPFQGMEMAGFPETTLSRGKVVVKDGQFVGNPGYGKFVKRQAWGEV</sequence>
<keyword evidence="3" id="KW-0479">Metal-binding</keyword>
<protein>
    <submittedName>
        <fullName evidence="7">Dihydropyrimidinase</fullName>
    </submittedName>
</protein>
<comment type="PTM">
    <text evidence="5">Carbamylation allows a single lysine to coordinate two divalent metal cations.</text>
</comment>
<dbReference type="Gene3D" id="3.20.20.140">
    <property type="entry name" value="Metal-dependent hydrolases"/>
    <property type="match status" value="1"/>
</dbReference>
<dbReference type="InterPro" id="IPR011059">
    <property type="entry name" value="Metal-dep_hydrolase_composite"/>
</dbReference>
<proteinExistence type="inferred from homology"/>
<feature type="modified residue" description="N6-carboxylysine" evidence="5">
    <location>
        <position position="152"/>
    </location>
</feature>
<dbReference type="EMBL" id="NJBN01000007">
    <property type="protein sequence ID" value="TKJ39747.1"/>
    <property type="molecule type" value="Genomic_DNA"/>
</dbReference>
<dbReference type="PANTHER" id="PTHR11647:SF1">
    <property type="entry name" value="COLLAPSIN RESPONSE MEDIATOR PROTEIN"/>
    <property type="match status" value="1"/>
</dbReference>
<dbReference type="GO" id="GO:0016812">
    <property type="term" value="F:hydrolase activity, acting on carbon-nitrogen (but not peptide) bonds, in cyclic amides"/>
    <property type="evidence" value="ECO:0007669"/>
    <property type="project" value="TreeGrafter"/>
</dbReference>
<dbReference type="InterPro" id="IPR006680">
    <property type="entry name" value="Amidohydro-rel"/>
</dbReference>